<dbReference type="AlphaFoldDB" id="A0A4Q1K4N4"/>
<name>A0A4Q1K4N4_9FLAO</name>
<protein>
    <submittedName>
        <fullName evidence="3">Fasciclin domain-containing protein</fullName>
    </submittedName>
</protein>
<feature type="domain" description="FAS1" evidence="2">
    <location>
        <begin position="34"/>
        <end position="189"/>
    </location>
</feature>
<dbReference type="InterPro" id="IPR036378">
    <property type="entry name" value="FAS1_dom_sf"/>
</dbReference>
<organism evidence="3 4">
    <name type="scientific">Flavobacterium amnicola</name>
    <dbReference type="NCBI Taxonomy" id="2506422"/>
    <lineage>
        <taxon>Bacteria</taxon>
        <taxon>Pseudomonadati</taxon>
        <taxon>Bacteroidota</taxon>
        <taxon>Flavobacteriia</taxon>
        <taxon>Flavobacteriales</taxon>
        <taxon>Flavobacteriaceae</taxon>
        <taxon>Flavobacterium</taxon>
    </lineage>
</organism>
<comment type="caution">
    <text evidence="3">The sequence shown here is derived from an EMBL/GenBank/DDBJ whole genome shotgun (WGS) entry which is preliminary data.</text>
</comment>
<reference evidence="4" key="1">
    <citation type="submission" date="2019-01" db="EMBL/GenBank/DDBJ databases">
        <title>Cytophagaceae bacterium strain CAR-16.</title>
        <authorList>
            <person name="Chen W.-M."/>
        </authorList>
    </citation>
    <scope>NUCLEOTIDE SEQUENCE [LARGE SCALE GENOMIC DNA]</scope>
    <source>
        <strain evidence="4">LLJ-11</strain>
    </source>
</reference>
<dbReference type="PANTHER" id="PTHR10900">
    <property type="entry name" value="PERIOSTIN-RELATED"/>
    <property type="match status" value="1"/>
</dbReference>
<dbReference type="Pfam" id="PF02469">
    <property type="entry name" value="Fasciclin"/>
    <property type="match status" value="2"/>
</dbReference>
<feature type="signal peptide" evidence="1">
    <location>
        <begin position="1"/>
        <end position="20"/>
    </location>
</feature>
<dbReference type="RefSeq" id="WP_129434087.1">
    <property type="nucleotide sequence ID" value="NZ_SBKO01000001.1"/>
</dbReference>
<keyword evidence="4" id="KW-1185">Reference proteome</keyword>
<evidence type="ECO:0000313" key="3">
    <source>
        <dbReference type="EMBL" id="RXR20833.1"/>
    </source>
</evidence>
<keyword evidence="1" id="KW-0732">Signal</keyword>
<sequence>MKIKNQIIKMLSVVAFAFFANSCDDKDTVDVVKFPTIIESFKNDSNFSVLLKALEVTQLSTTLTNPGSYTIFAPNNTAFAAYSSTLIPAGFLVDANINSTSMSAAQIAELKKILQNHVLGVGTRSNDLLTAGYSKTFAAGVGSTTLSMFVNKVGTDVLVNGGISNGGAKVVFADIDASNGIVHKVDNVIKLPRIVNHVVANPDLASLLSVLSSTATGPYGDQSAVLTTLNGNGPFTVFAPLNTAFDTALAPGGFITGTNATPTNISKILRYHVSNGNLTSSSATSWTSSSATTDVTITTLAATAQQFKITKGTVKITELPVIAVAASNIKFVNIQAANGNIHTVDRVLQPVLP</sequence>
<dbReference type="PANTHER" id="PTHR10900:SF77">
    <property type="entry name" value="FI19380P1"/>
    <property type="match status" value="1"/>
</dbReference>
<accession>A0A4Q1K4N4</accession>
<dbReference type="EMBL" id="SBKO01000001">
    <property type="protein sequence ID" value="RXR20833.1"/>
    <property type="molecule type" value="Genomic_DNA"/>
</dbReference>
<dbReference type="Gene3D" id="2.30.180.10">
    <property type="entry name" value="FAS1 domain"/>
    <property type="match status" value="2"/>
</dbReference>
<evidence type="ECO:0000259" key="2">
    <source>
        <dbReference type="PROSITE" id="PS50213"/>
    </source>
</evidence>
<evidence type="ECO:0000256" key="1">
    <source>
        <dbReference type="SAM" id="SignalP"/>
    </source>
</evidence>
<dbReference type="OrthoDB" id="1119934at2"/>
<dbReference type="InterPro" id="IPR050904">
    <property type="entry name" value="Adhesion/Biosynth-related"/>
</dbReference>
<proteinExistence type="predicted"/>
<dbReference type="SUPFAM" id="SSF82153">
    <property type="entry name" value="FAS1 domain"/>
    <property type="match status" value="2"/>
</dbReference>
<evidence type="ECO:0000313" key="4">
    <source>
        <dbReference type="Proteomes" id="UP000290283"/>
    </source>
</evidence>
<dbReference type="SMART" id="SM00554">
    <property type="entry name" value="FAS1"/>
    <property type="match status" value="2"/>
</dbReference>
<dbReference type="PROSITE" id="PS50213">
    <property type="entry name" value="FAS1"/>
    <property type="match status" value="2"/>
</dbReference>
<dbReference type="InterPro" id="IPR000782">
    <property type="entry name" value="FAS1_domain"/>
</dbReference>
<gene>
    <name evidence="3" type="ORF">EQG63_02535</name>
</gene>
<feature type="chain" id="PRO_5020456124" evidence="1">
    <location>
        <begin position="21"/>
        <end position="353"/>
    </location>
</feature>
<dbReference type="Proteomes" id="UP000290283">
    <property type="component" value="Unassembled WGS sequence"/>
</dbReference>
<feature type="domain" description="FAS1" evidence="2">
    <location>
        <begin position="191"/>
        <end position="348"/>
    </location>
</feature>